<organism evidence="2 3">
    <name type="scientific">Escherichia coli</name>
    <dbReference type="NCBI Taxonomy" id="562"/>
    <lineage>
        <taxon>Bacteria</taxon>
        <taxon>Pseudomonadati</taxon>
        <taxon>Pseudomonadota</taxon>
        <taxon>Gammaproteobacteria</taxon>
        <taxon>Enterobacterales</taxon>
        <taxon>Enterobacteriaceae</taxon>
        <taxon>Escherichia</taxon>
    </lineage>
</organism>
<dbReference type="InterPro" id="IPR005546">
    <property type="entry name" value="Autotransporte_beta"/>
</dbReference>
<dbReference type="EMBL" id="UGFC01000005">
    <property type="protein sequence ID" value="STM10730.1"/>
    <property type="molecule type" value="Genomic_DNA"/>
</dbReference>
<dbReference type="SUPFAM" id="SSF103515">
    <property type="entry name" value="Autotransporter"/>
    <property type="match status" value="1"/>
</dbReference>
<evidence type="ECO:0000313" key="3">
    <source>
        <dbReference type="Proteomes" id="UP000254174"/>
    </source>
</evidence>
<gene>
    <name evidence="2" type="primary">tibA_1</name>
    <name evidence="2" type="ORF">NCTC7922_01368</name>
</gene>
<reference evidence="2 3" key="1">
    <citation type="submission" date="2018-06" db="EMBL/GenBank/DDBJ databases">
        <authorList>
            <consortium name="Pathogen Informatics"/>
            <person name="Doyle S."/>
        </authorList>
    </citation>
    <scope>NUCLEOTIDE SEQUENCE [LARGE SCALE GENOMIC DNA]</scope>
    <source>
        <strain evidence="2 3">NCTC7922</strain>
    </source>
</reference>
<dbReference type="Pfam" id="PF03797">
    <property type="entry name" value="Autotransporter"/>
    <property type="match status" value="1"/>
</dbReference>
<evidence type="ECO:0000259" key="1">
    <source>
        <dbReference type="Pfam" id="PF03797"/>
    </source>
</evidence>
<protein>
    <submittedName>
        <fullName evidence="2">Autotransporter</fullName>
    </submittedName>
</protein>
<dbReference type="InterPro" id="IPR036709">
    <property type="entry name" value="Autotransporte_beta_dom_sf"/>
</dbReference>
<evidence type="ECO:0000313" key="2">
    <source>
        <dbReference type="EMBL" id="STM10730.1"/>
    </source>
</evidence>
<dbReference type="InterPro" id="IPR006315">
    <property type="entry name" value="OM_autotransptr_brl_dom"/>
</dbReference>
<dbReference type="Proteomes" id="UP000254174">
    <property type="component" value="Unassembled WGS sequence"/>
</dbReference>
<name>A0A377D1M8_ECOLX</name>
<proteinExistence type="predicted"/>
<dbReference type="Gene3D" id="2.40.128.130">
    <property type="entry name" value="Autotransporter beta-domain"/>
    <property type="match status" value="1"/>
</dbReference>
<accession>A0A377D1M8</accession>
<sequence length="145" mass="15766">MAITIVTARGAHVESGFRWVDGLVECLDPIWPLPALPQMVRTTRYQTACARMWEIPAYYGLKPGTAVSYHMDLQNGTTLEPWLKAAVRQEYADSNQVKVNDDGKFNNDVAGTSGVYQAGIRSSFTPTLSGHLSVSYGNGAGVESP</sequence>
<dbReference type="GO" id="GO:0019867">
    <property type="term" value="C:outer membrane"/>
    <property type="evidence" value="ECO:0007669"/>
    <property type="project" value="InterPro"/>
</dbReference>
<dbReference type="NCBIfam" id="TIGR01414">
    <property type="entry name" value="autotrans_barl"/>
    <property type="match status" value="1"/>
</dbReference>
<dbReference type="AlphaFoldDB" id="A0A377D1M8"/>
<feature type="domain" description="Autotransporter" evidence="1">
    <location>
        <begin position="64"/>
        <end position="134"/>
    </location>
</feature>